<sequence length="202" mass="22237">MKNSAGFTLVEVLVTGFLAVAVGAALVGLQYILTQNQLSVFSNFINVDEANFAITNLERELRSARSGDNGAYPLEIAGNFEIAFFSDIDFDGRAERVRYNLTNSTLTKGVIEPTGFPITYPIANEAVKTVSDNVRNGIEPVFYYYNDSWPVNAEGNPLTQPSRLSNTRLVGILIRLNSDSSSPDKDYILESTVAVRELKENL</sequence>
<dbReference type="Proteomes" id="UP000177082">
    <property type="component" value="Unassembled WGS sequence"/>
</dbReference>
<feature type="transmembrane region" description="Helical" evidence="1">
    <location>
        <begin position="12"/>
        <end position="33"/>
    </location>
</feature>
<gene>
    <name evidence="2" type="ORF">A2961_01465</name>
</gene>
<comment type="caution">
    <text evidence="2">The sequence shown here is derived from an EMBL/GenBank/DDBJ whole genome shotgun (WGS) entry which is preliminary data.</text>
</comment>
<keyword evidence="1" id="KW-1133">Transmembrane helix</keyword>
<protein>
    <recommendedName>
        <fullName evidence="4">Type II secretion system protein J</fullName>
    </recommendedName>
</protein>
<dbReference type="AlphaFoldDB" id="A0A1F8BMM6"/>
<proteinExistence type="predicted"/>
<evidence type="ECO:0000256" key="1">
    <source>
        <dbReference type="SAM" id="Phobius"/>
    </source>
</evidence>
<dbReference type="STRING" id="1802519.A2961_01465"/>
<reference evidence="2 3" key="1">
    <citation type="journal article" date="2016" name="Nat. Commun.">
        <title>Thousands of microbial genomes shed light on interconnected biogeochemical processes in an aquifer system.</title>
        <authorList>
            <person name="Anantharaman K."/>
            <person name="Brown C.T."/>
            <person name="Hug L.A."/>
            <person name="Sharon I."/>
            <person name="Castelle C.J."/>
            <person name="Probst A.J."/>
            <person name="Thomas B.C."/>
            <person name="Singh A."/>
            <person name="Wilkins M.J."/>
            <person name="Karaoz U."/>
            <person name="Brodie E.L."/>
            <person name="Williams K.H."/>
            <person name="Hubbard S.S."/>
            <person name="Banfield J.F."/>
        </authorList>
    </citation>
    <scope>NUCLEOTIDE SEQUENCE [LARGE SCALE GENOMIC DNA]</scope>
</reference>
<dbReference type="PROSITE" id="PS00409">
    <property type="entry name" value="PROKAR_NTER_METHYL"/>
    <property type="match status" value="1"/>
</dbReference>
<dbReference type="InterPro" id="IPR012902">
    <property type="entry name" value="N_methyl_site"/>
</dbReference>
<organism evidence="2 3">
    <name type="scientific">Candidatus Woesebacteria bacterium RIFCSPLOWO2_01_FULL_39_21</name>
    <dbReference type="NCBI Taxonomy" id="1802519"/>
    <lineage>
        <taxon>Bacteria</taxon>
        <taxon>Candidatus Woeseibacteriota</taxon>
    </lineage>
</organism>
<accession>A0A1F8BMM6</accession>
<evidence type="ECO:0000313" key="2">
    <source>
        <dbReference type="EMBL" id="OGM65262.1"/>
    </source>
</evidence>
<evidence type="ECO:0008006" key="4">
    <source>
        <dbReference type="Google" id="ProtNLM"/>
    </source>
</evidence>
<keyword evidence="1" id="KW-0812">Transmembrane</keyword>
<name>A0A1F8BMM6_9BACT</name>
<keyword evidence="1" id="KW-0472">Membrane</keyword>
<dbReference type="EMBL" id="MGHF01000001">
    <property type="protein sequence ID" value="OGM65262.1"/>
    <property type="molecule type" value="Genomic_DNA"/>
</dbReference>
<evidence type="ECO:0000313" key="3">
    <source>
        <dbReference type="Proteomes" id="UP000177082"/>
    </source>
</evidence>